<sequence length="770" mass="85934">MDMIFKRKSITIIFACLFALFLHKICFAEKICTVPTEPVTIKENNTADIVVVLINTTTKDVTLNLTENPGNAFDLRGSELIAKKGLDFETLSGSEELTVQIRCNKTGHRSITLTVIVRVVNINDNPPSFGQSEYTLDINELTPVNTSIGLIEAIDDDSEVLYYSMEPSVNRYFRLETMYTPNILVNKVLDYDVIQQVKMILYVQDTPPQPQPGERSFTASATIIVNIKDIDNRPPWFQPCTRVTIGNAKLCLSLGYKGRVNLTEKQDGALQLQPGPVYARDGDKSRNEEISYKIVRGNEDNIFQIDEKSGNISMLKPADIAGPISLLVLASQVLNRDQFATTSVTIDVMKKSRNPPKFEKDRYEGYVYSNSGPENMVLRDRTSNRPIRVRARDDDFASGINPDVRYEVQYSSYVNITTDGFMLLKKAVRTDSFAVQVRAVDVSTGEAGTATISVIVVPSVGVQSPDEGYRAGDMALLGFVMAALLVLCLIVIGYLISRVKKGNPDAFKSECLGSCLKFTQPPNRPSPRDSMQFTNDGFLNEGDTGRSRSRRADLRERRLDAVQAARVRVIPRERQRHCSSCGLQTHTNHSHHSPAVQTRGKANKHKVKSILAKERRKDDRHKTVWFKESEDSSDIEVEIIPDTIGLKSEEDMEKVEGDFVSPPREDSEMELGELTMLNIQDLRPNNPMGKMGESRKAQPKVALDHQALNHHQIGHGLAKSLEGCRDHAHSFASEAVSESSGTASFSDLLKEIKLLTADLTNEVHRRIKAL</sequence>
<keyword evidence="7" id="KW-1133">Transmembrane helix</keyword>
<feature type="region of interest" description="Disordered" evidence="6">
    <location>
        <begin position="582"/>
        <end position="605"/>
    </location>
</feature>
<dbReference type="GO" id="GO:0045296">
    <property type="term" value="F:cadherin binding"/>
    <property type="evidence" value="ECO:0007669"/>
    <property type="project" value="TreeGrafter"/>
</dbReference>
<dbReference type="PANTHER" id="PTHR24027:SF414">
    <property type="entry name" value="CADHERIN-RELATED FAMILY MEMBER 5 ISOFORM X1"/>
    <property type="match status" value="1"/>
</dbReference>
<dbReference type="Pfam" id="PF00028">
    <property type="entry name" value="Cadherin"/>
    <property type="match status" value="1"/>
</dbReference>
<feature type="domain" description="Cadherin" evidence="9">
    <location>
        <begin position="277"/>
        <end position="358"/>
    </location>
</feature>
<dbReference type="InterPro" id="IPR002126">
    <property type="entry name" value="Cadherin-like_dom"/>
</dbReference>
<evidence type="ECO:0000256" key="7">
    <source>
        <dbReference type="SAM" id="Phobius"/>
    </source>
</evidence>
<feature type="signal peptide" evidence="8">
    <location>
        <begin position="1"/>
        <end position="28"/>
    </location>
</feature>
<dbReference type="SMART" id="SM00112">
    <property type="entry name" value="CA"/>
    <property type="match status" value="3"/>
</dbReference>
<feature type="domain" description="Cadherin" evidence="9">
    <location>
        <begin position="130"/>
        <end position="237"/>
    </location>
</feature>
<dbReference type="GO" id="GO:0007043">
    <property type="term" value="P:cell-cell junction assembly"/>
    <property type="evidence" value="ECO:0007669"/>
    <property type="project" value="TreeGrafter"/>
</dbReference>
<dbReference type="InterPro" id="IPR015919">
    <property type="entry name" value="Cadherin-like_sf"/>
</dbReference>
<evidence type="ECO:0000256" key="2">
    <source>
        <dbReference type="ARBA" id="ARBA00022737"/>
    </source>
</evidence>
<dbReference type="GO" id="GO:0008013">
    <property type="term" value="F:beta-catenin binding"/>
    <property type="evidence" value="ECO:0007669"/>
    <property type="project" value="TreeGrafter"/>
</dbReference>
<dbReference type="GO" id="GO:0044331">
    <property type="term" value="P:cell-cell adhesion mediated by cadherin"/>
    <property type="evidence" value="ECO:0007669"/>
    <property type="project" value="TreeGrafter"/>
</dbReference>
<evidence type="ECO:0000259" key="9">
    <source>
        <dbReference type="PROSITE" id="PS50268"/>
    </source>
</evidence>
<comment type="subcellular location">
    <subcellularLocation>
        <location evidence="1">Membrane</location>
    </subcellularLocation>
</comment>
<evidence type="ECO:0000256" key="3">
    <source>
        <dbReference type="ARBA" id="ARBA00022837"/>
    </source>
</evidence>
<dbReference type="GO" id="GO:0005509">
    <property type="term" value="F:calcium ion binding"/>
    <property type="evidence" value="ECO:0007669"/>
    <property type="project" value="UniProtKB-UniRule"/>
</dbReference>
<gene>
    <name evidence="10" type="ORF">Q8A67_002664</name>
</gene>
<dbReference type="GO" id="GO:0016477">
    <property type="term" value="P:cell migration"/>
    <property type="evidence" value="ECO:0007669"/>
    <property type="project" value="TreeGrafter"/>
</dbReference>
<dbReference type="CDD" id="cd11304">
    <property type="entry name" value="Cadherin_repeat"/>
    <property type="match status" value="2"/>
</dbReference>
<evidence type="ECO:0000313" key="10">
    <source>
        <dbReference type="EMBL" id="KAK2914265.1"/>
    </source>
</evidence>
<keyword evidence="4 7" id="KW-0472">Membrane</keyword>
<dbReference type="InterPro" id="IPR039808">
    <property type="entry name" value="Cadherin"/>
</dbReference>
<feature type="compositionally biased region" description="Basic and acidic residues" evidence="6">
    <location>
        <begin position="543"/>
        <end position="553"/>
    </location>
</feature>
<feature type="domain" description="Cadherin" evidence="9">
    <location>
        <begin position="33"/>
        <end position="129"/>
    </location>
</feature>
<dbReference type="AlphaFoldDB" id="A0AA88QD57"/>
<evidence type="ECO:0000256" key="6">
    <source>
        <dbReference type="SAM" id="MobiDB-lite"/>
    </source>
</evidence>
<dbReference type="GO" id="GO:0034332">
    <property type="term" value="P:adherens junction organization"/>
    <property type="evidence" value="ECO:0007669"/>
    <property type="project" value="TreeGrafter"/>
</dbReference>
<dbReference type="PANTHER" id="PTHR24027">
    <property type="entry name" value="CADHERIN-23"/>
    <property type="match status" value="1"/>
</dbReference>
<evidence type="ECO:0000313" key="11">
    <source>
        <dbReference type="Proteomes" id="UP001187343"/>
    </source>
</evidence>
<evidence type="ECO:0000256" key="5">
    <source>
        <dbReference type="PROSITE-ProRule" id="PRU00043"/>
    </source>
</evidence>
<name>A0AA88QD57_9TELE</name>
<keyword evidence="3 5" id="KW-0106">Calcium</keyword>
<dbReference type="GO" id="GO:0016339">
    <property type="term" value="P:calcium-dependent cell-cell adhesion via plasma membrane cell adhesion molecules"/>
    <property type="evidence" value="ECO:0007669"/>
    <property type="project" value="TreeGrafter"/>
</dbReference>
<comment type="caution">
    <text evidence="10">The sequence shown here is derived from an EMBL/GenBank/DDBJ whole genome shotgun (WGS) entry which is preliminary data.</text>
</comment>
<evidence type="ECO:0000256" key="1">
    <source>
        <dbReference type="ARBA" id="ARBA00004370"/>
    </source>
</evidence>
<dbReference type="SUPFAM" id="SSF49313">
    <property type="entry name" value="Cadherin-like"/>
    <property type="match status" value="4"/>
</dbReference>
<dbReference type="Proteomes" id="UP001187343">
    <property type="component" value="Unassembled WGS sequence"/>
</dbReference>
<evidence type="ECO:0000256" key="8">
    <source>
        <dbReference type="SAM" id="SignalP"/>
    </source>
</evidence>
<dbReference type="GO" id="GO:0007156">
    <property type="term" value="P:homophilic cell adhesion via plasma membrane adhesion molecules"/>
    <property type="evidence" value="ECO:0007669"/>
    <property type="project" value="InterPro"/>
</dbReference>
<reference evidence="10" key="1">
    <citation type="submission" date="2023-08" db="EMBL/GenBank/DDBJ databases">
        <title>Chromosome-level Genome Assembly of mud carp (Cirrhinus molitorella).</title>
        <authorList>
            <person name="Liu H."/>
        </authorList>
    </citation>
    <scope>NUCLEOTIDE SEQUENCE</scope>
    <source>
        <strain evidence="10">Prfri</strain>
        <tissue evidence="10">Muscle</tissue>
    </source>
</reference>
<dbReference type="Gene3D" id="2.60.40.60">
    <property type="entry name" value="Cadherins"/>
    <property type="match status" value="4"/>
</dbReference>
<feature type="transmembrane region" description="Helical" evidence="7">
    <location>
        <begin position="474"/>
        <end position="496"/>
    </location>
</feature>
<dbReference type="GO" id="GO:0005912">
    <property type="term" value="C:adherens junction"/>
    <property type="evidence" value="ECO:0007669"/>
    <property type="project" value="TreeGrafter"/>
</dbReference>
<keyword evidence="11" id="KW-1185">Reference proteome</keyword>
<organism evidence="10 11">
    <name type="scientific">Cirrhinus molitorella</name>
    <name type="common">mud carp</name>
    <dbReference type="NCBI Taxonomy" id="172907"/>
    <lineage>
        <taxon>Eukaryota</taxon>
        <taxon>Metazoa</taxon>
        <taxon>Chordata</taxon>
        <taxon>Craniata</taxon>
        <taxon>Vertebrata</taxon>
        <taxon>Euteleostomi</taxon>
        <taxon>Actinopterygii</taxon>
        <taxon>Neopterygii</taxon>
        <taxon>Teleostei</taxon>
        <taxon>Ostariophysi</taxon>
        <taxon>Cypriniformes</taxon>
        <taxon>Cyprinidae</taxon>
        <taxon>Labeoninae</taxon>
        <taxon>Labeonini</taxon>
        <taxon>Cirrhinus</taxon>
    </lineage>
</organism>
<accession>A0AA88QD57</accession>
<keyword evidence="7" id="KW-0812">Transmembrane</keyword>
<feature type="region of interest" description="Disordered" evidence="6">
    <location>
        <begin position="521"/>
        <end position="553"/>
    </location>
</feature>
<evidence type="ECO:0000256" key="4">
    <source>
        <dbReference type="ARBA" id="ARBA00023136"/>
    </source>
</evidence>
<dbReference type="PRINTS" id="PR00205">
    <property type="entry name" value="CADHERIN"/>
</dbReference>
<protein>
    <recommendedName>
        <fullName evidence="9">Cadherin domain-containing protein</fullName>
    </recommendedName>
</protein>
<dbReference type="GO" id="GO:0016342">
    <property type="term" value="C:catenin complex"/>
    <property type="evidence" value="ECO:0007669"/>
    <property type="project" value="TreeGrafter"/>
</dbReference>
<feature type="chain" id="PRO_5041737495" description="Cadherin domain-containing protein" evidence="8">
    <location>
        <begin position="29"/>
        <end position="770"/>
    </location>
</feature>
<dbReference type="GO" id="GO:0000902">
    <property type="term" value="P:cell morphogenesis"/>
    <property type="evidence" value="ECO:0007669"/>
    <property type="project" value="TreeGrafter"/>
</dbReference>
<dbReference type="PROSITE" id="PS50268">
    <property type="entry name" value="CADHERIN_2"/>
    <property type="match status" value="3"/>
</dbReference>
<dbReference type="EMBL" id="JAUYZG010000002">
    <property type="protein sequence ID" value="KAK2914265.1"/>
    <property type="molecule type" value="Genomic_DNA"/>
</dbReference>
<proteinExistence type="predicted"/>
<keyword evidence="8" id="KW-0732">Signal</keyword>
<keyword evidence="2" id="KW-0677">Repeat</keyword>